<dbReference type="InterPro" id="IPR003838">
    <property type="entry name" value="ABC3_permease_C"/>
</dbReference>
<feature type="transmembrane region" description="Helical" evidence="8">
    <location>
        <begin position="505"/>
        <end position="529"/>
    </location>
</feature>
<dbReference type="EMBL" id="JBHMAX010000015">
    <property type="protein sequence ID" value="MFB9731919.1"/>
    <property type="molecule type" value="Genomic_DNA"/>
</dbReference>
<evidence type="ECO:0000256" key="5">
    <source>
        <dbReference type="ARBA" id="ARBA00023136"/>
    </source>
</evidence>
<feature type="region of interest" description="Disordered" evidence="7">
    <location>
        <begin position="613"/>
        <end position="635"/>
    </location>
</feature>
<evidence type="ECO:0000313" key="10">
    <source>
        <dbReference type="EMBL" id="MFB9731919.1"/>
    </source>
</evidence>
<comment type="caution">
    <text evidence="10">The sequence shown here is derived from an EMBL/GenBank/DDBJ whole genome shotgun (WGS) entry which is preliminary data.</text>
</comment>
<feature type="transmembrane region" description="Helical" evidence="8">
    <location>
        <begin position="415"/>
        <end position="435"/>
    </location>
</feature>
<dbReference type="Proteomes" id="UP001589613">
    <property type="component" value="Unassembled WGS sequence"/>
</dbReference>
<dbReference type="InterPro" id="IPR050250">
    <property type="entry name" value="Macrolide_Exporter_MacB"/>
</dbReference>
<proteinExistence type="inferred from homology"/>
<organism evidence="10 11">
    <name type="scientific">Ornithinimicrobium kibberense</name>
    <dbReference type="NCBI Taxonomy" id="282060"/>
    <lineage>
        <taxon>Bacteria</taxon>
        <taxon>Bacillati</taxon>
        <taxon>Actinomycetota</taxon>
        <taxon>Actinomycetes</taxon>
        <taxon>Micrococcales</taxon>
        <taxon>Ornithinimicrobiaceae</taxon>
        <taxon>Ornithinimicrobium</taxon>
    </lineage>
</organism>
<feature type="transmembrane region" description="Helical" evidence="8">
    <location>
        <begin position="289"/>
        <end position="313"/>
    </location>
</feature>
<sequence>MTTWWGWAIRRARASTGLLLTLLVLVTATTAILAGTVGYSGAAATTAARASLTGAVPQEAGIRVQTRQAQDPQAQDAAARRLVDEAFSPAPVSVQRTVVSEPRPVRLGEDGLEGRLVVLASVSLTPEDPEVAERVEVVEGTWPSPGAEPVQGMLHAAAAETWGVRVGDTLVVGGADVEVTGLWRPVAADDAFWFGDPLVAAGRDGTDRGPLVVPPDGVVRVVDAPFVRWTVQPDATRIQPDDLAHLASAAGSLRSSMKTPEVDVRGVTVDGDLAPTAGTAATNLATARALGVVPLSVLVLVTMLSVVQLARLLATTRETQHQLLLARGATGAQVLGSTVAESAVVALAGTALGGGTAWAVLQAVPAGDGQWPTVVRVALLTGAAVLAVLVAVAGFQVRRLTAGGRADVSGRTRAATALATVVLVLGGAGVAWWQLRRHGSPLVTREDGSLGTDLVAGAAPALLLAAAAVVAMALLGPAGRLVEALTRPGRGATGHLAAAQVSRRLPVYAVPAVLTVLAVGATTLSGLYAGTSAQLRDDLRSVAQGAPVRVVPEEPPATVEPGVVAPPPPSLRGAPGVVRSTPVWLDEGARLGDAQVALTVSPVVDLAAVATGPGLAGTSTRADGQAGDDATGATTHPLVPVEALTTDGPTADGVPLPGGATTLEAALTVELTVEDEFLHTLQERYEQDVQNYVDGAHGGEPLPEDEARSMARQVVDEQLRAAADDRTVPWTVSLTLLDPTTGTLDVVDGPTVPVDRPVVTPQEGRAYTEAEVEPGGGTGTVTFTLPEGSTQVLLDVRIEAPLTPGDRWEPVPAEVAARLSLSTGDGDPVLGPATEGWGAEQLAPPDVTQAAQEDADRLAAEAESEGRDLVETRVDPATGAVWVLDDAVFVPASLDTSGETWTLHGVARSNWPEQTVVVGPGRSYRPPPAEGPFAPPDPAASPDVTVEPVPVALTPEAARAANLEVGDEALVEAFGTDVPVTVTTLVPAVPGTLAPRAALLDRDGLLRALAADDRGLPFPTQLWAATVPGQEATVVETLAGRDDVVSVTGPASGAALVTDATGAARRVFWVASAGAVLLAATGIGAVAATLLASRRPEVAVLRALGMPPVAQARSRTLELGGIVAAAVALGLVAGLLVARAVVPELARSTTAVDQVTLAAPLHLEAVPWVVILLTGAIAVAAVVLAQATRVRRQALETDYREEIR</sequence>
<evidence type="ECO:0000256" key="6">
    <source>
        <dbReference type="ARBA" id="ARBA00038076"/>
    </source>
</evidence>
<feature type="compositionally biased region" description="Low complexity" evidence="7">
    <location>
        <begin position="552"/>
        <end position="563"/>
    </location>
</feature>
<keyword evidence="4 8" id="KW-1133">Transmembrane helix</keyword>
<protein>
    <submittedName>
        <fullName evidence="10">FtsX-like permease family protein</fullName>
    </submittedName>
</protein>
<evidence type="ECO:0000256" key="4">
    <source>
        <dbReference type="ARBA" id="ARBA00022989"/>
    </source>
</evidence>
<feature type="transmembrane region" description="Helical" evidence="8">
    <location>
        <begin position="1119"/>
        <end position="1142"/>
    </location>
</feature>
<evidence type="ECO:0000256" key="1">
    <source>
        <dbReference type="ARBA" id="ARBA00004651"/>
    </source>
</evidence>
<dbReference type="RefSeq" id="WP_141337084.1">
    <property type="nucleotide sequence ID" value="NZ_JBHMAX010000015.1"/>
</dbReference>
<feature type="compositionally biased region" description="Low complexity" evidence="7">
    <location>
        <begin position="622"/>
        <end position="635"/>
    </location>
</feature>
<evidence type="ECO:0000256" key="7">
    <source>
        <dbReference type="SAM" id="MobiDB-lite"/>
    </source>
</evidence>
<dbReference type="PANTHER" id="PTHR30572:SF4">
    <property type="entry name" value="ABC TRANSPORTER PERMEASE YTRF"/>
    <property type="match status" value="1"/>
</dbReference>
<gene>
    <name evidence="10" type="ORF">ACFFN0_07675</name>
</gene>
<keyword evidence="3 8" id="KW-0812">Transmembrane</keyword>
<dbReference type="PANTHER" id="PTHR30572">
    <property type="entry name" value="MEMBRANE COMPONENT OF TRANSPORTER-RELATED"/>
    <property type="match status" value="1"/>
</dbReference>
<evidence type="ECO:0000256" key="2">
    <source>
        <dbReference type="ARBA" id="ARBA00022475"/>
    </source>
</evidence>
<name>A0ABV5V291_9MICO</name>
<evidence type="ECO:0000256" key="3">
    <source>
        <dbReference type="ARBA" id="ARBA00022692"/>
    </source>
</evidence>
<evidence type="ECO:0000256" key="8">
    <source>
        <dbReference type="SAM" id="Phobius"/>
    </source>
</evidence>
<comment type="similarity">
    <text evidence="6">Belongs to the ABC-4 integral membrane protein family.</text>
</comment>
<feature type="transmembrane region" description="Helical" evidence="8">
    <location>
        <begin position="1165"/>
        <end position="1185"/>
    </location>
</feature>
<feature type="region of interest" description="Disordered" evidence="7">
    <location>
        <begin position="552"/>
        <end position="574"/>
    </location>
</feature>
<feature type="domain" description="ABC3 transporter permease C-terminal" evidence="9">
    <location>
        <begin position="1070"/>
        <end position="1185"/>
    </location>
</feature>
<accession>A0ABV5V291</accession>
<keyword evidence="11" id="KW-1185">Reference proteome</keyword>
<evidence type="ECO:0000259" key="9">
    <source>
        <dbReference type="Pfam" id="PF02687"/>
    </source>
</evidence>
<feature type="transmembrane region" description="Helical" evidence="8">
    <location>
        <begin position="334"/>
        <end position="361"/>
    </location>
</feature>
<dbReference type="Pfam" id="PF02687">
    <property type="entry name" value="FtsX"/>
    <property type="match status" value="1"/>
</dbReference>
<reference evidence="10 11" key="1">
    <citation type="submission" date="2024-09" db="EMBL/GenBank/DDBJ databases">
        <authorList>
            <person name="Sun Q."/>
            <person name="Mori K."/>
        </authorList>
    </citation>
    <scope>NUCLEOTIDE SEQUENCE [LARGE SCALE GENOMIC DNA]</scope>
    <source>
        <strain evidence="10 11">JCM 12763</strain>
    </source>
</reference>
<evidence type="ECO:0000313" key="11">
    <source>
        <dbReference type="Proteomes" id="UP001589613"/>
    </source>
</evidence>
<keyword evidence="5 8" id="KW-0472">Membrane</keyword>
<feature type="transmembrane region" description="Helical" evidence="8">
    <location>
        <begin position="373"/>
        <end position="395"/>
    </location>
</feature>
<keyword evidence="2" id="KW-1003">Cell membrane</keyword>
<feature type="transmembrane region" description="Helical" evidence="8">
    <location>
        <begin position="1067"/>
        <end position="1092"/>
    </location>
</feature>
<feature type="transmembrane region" description="Helical" evidence="8">
    <location>
        <begin position="455"/>
        <end position="475"/>
    </location>
</feature>
<comment type="subcellular location">
    <subcellularLocation>
        <location evidence="1">Cell membrane</location>
        <topology evidence="1">Multi-pass membrane protein</topology>
    </subcellularLocation>
</comment>